<dbReference type="RefSeq" id="WP_138078344.1">
    <property type="nucleotide sequence ID" value="NZ_CP040004.1"/>
</dbReference>
<dbReference type="Proteomes" id="UP000310639">
    <property type="component" value="Chromosome"/>
</dbReference>
<reference evidence="2 3" key="1">
    <citation type="submission" date="2019-04" db="EMBL/GenBank/DDBJ databases">
        <title>Saccharibacteria TM7 genomes.</title>
        <authorList>
            <person name="Bor B."/>
            <person name="He X."/>
            <person name="Chen T."/>
            <person name="Dewhirst F.E."/>
        </authorList>
    </citation>
    <scope>NUCLEOTIDE SEQUENCE [LARGE SCALE GENOMIC DNA]</scope>
    <source>
        <strain evidence="2 3">BB001</strain>
    </source>
</reference>
<sequence length="132" mass="15193">MDKITTDILDTVEIGALATVNRDRTPLVTPLHFVRYKNDNIIWISDRQSRHAVNAYRSGVVEFVVWNDQKSAVFLTTKVRELPEEEEAAALEVYANKLGDFMPRVENRQIYIMPIGNIDEKTTTGNWLHYIA</sequence>
<dbReference type="EMBL" id="CP040004">
    <property type="protein sequence ID" value="QCT41910.1"/>
    <property type="molecule type" value="Genomic_DNA"/>
</dbReference>
<feature type="domain" description="Pyridoxamine 5'-phosphate oxidase N-terminal" evidence="1">
    <location>
        <begin position="7"/>
        <end position="110"/>
    </location>
</feature>
<gene>
    <name evidence="2" type="ORF">FBF37_00220</name>
</gene>
<dbReference type="KEGG" id="nft:FBF37_00220"/>
<accession>A0A4P9A2B4</accession>
<dbReference type="AlphaFoldDB" id="A0A4P9A2B4"/>
<dbReference type="SUPFAM" id="SSF50475">
    <property type="entry name" value="FMN-binding split barrel"/>
    <property type="match status" value="1"/>
</dbReference>
<dbReference type="OrthoDB" id="9788889at2"/>
<keyword evidence="3" id="KW-1185">Reference proteome</keyword>
<name>A0A4P9A2B4_9BACT</name>
<protein>
    <recommendedName>
        <fullName evidence="1">Pyridoxamine 5'-phosphate oxidase N-terminal domain-containing protein</fullName>
    </recommendedName>
</protein>
<dbReference type="InterPro" id="IPR011576">
    <property type="entry name" value="Pyridox_Oxase_N"/>
</dbReference>
<dbReference type="InterPro" id="IPR012349">
    <property type="entry name" value="Split_barrel_FMN-bd"/>
</dbReference>
<dbReference type="Pfam" id="PF01243">
    <property type="entry name" value="PNPOx_N"/>
    <property type="match status" value="1"/>
</dbReference>
<evidence type="ECO:0000313" key="3">
    <source>
        <dbReference type="Proteomes" id="UP000310639"/>
    </source>
</evidence>
<evidence type="ECO:0000313" key="2">
    <source>
        <dbReference type="EMBL" id="QCT41910.1"/>
    </source>
</evidence>
<dbReference type="Gene3D" id="2.30.110.10">
    <property type="entry name" value="Electron Transport, Fmn-binding Protein, Chain A"/>
    <property type="match status" value="1"/>
</dbReference>
<evidence type="ECO:0000259" key="1">
    <source>
        <dbReference type="Pfam" id="PF01243"/>
    </source>
</evidence>
<organism evidence="2 3">
    <name type="scientific">Candidatus Nanosynbacter featherlites</name>
    <dbReference type="NCBI Taxonomy" id="2572088"/>
    <lineage>
        <taxon>Bacteria</taxon>
        <taxon>Candidatus Saccharimonadota</taxon>
        <taxon>Candidatus Saccharimonadia</taxon>
        <taxon>Candidatus Nanosynbacterales</taxon>
        <taxon>Candidatus Nanosynbacteraceae</taxon>
        <taxon>Candidatus Nanosynbacter</taxon>
    </lineage>
</organism>
<proteinExistence type="predicted"/>